<organism evidence="1 2">
    <name type="scientific">Bodo saltans</name>
    <name type="common">Flagellated protozoan</name>
    <dbReference type="NCBI Taxonomy" id="75058"/>
    <lineage>
        <taxon>Eukaryota</taxon>
        <taxon>Discoba</taxon>
        <taxon>Euglenozoa</taxon>
        <taxon>Kinetoplastea</taxon>
        <taxon>Metakinetoplastina</taxon>
        <taxon>Eubodonida</taxon>
        <taxon>Bodonidae</taxon>
        <taxon>Bodo</taxon>
    </lineage>
</organism>
<dbReference type="GO" id="GO:0051213">
    <property type="term" value="F:dioxygenase activity"/>
    <property type="evidence" value="ECO:0007669"/>
    <property type="project" value="UniProtKB-KW"/>
</dbReference>
<protein>
    <submittedName>
        <fullName evidence="1">Phytanoyl-CoA dioxygenase (PhyH), putative</fullName>
    </submittedName>
</protein>
<dbReference type="Gene3D" id="2.60.120.620">
    <property type="entry name" value="q2cbj1_9rhob like domain"/>
    <property type="match status" value="1"/>
</dbReference>
<accession>A0A0S4IU28</accession>
<name>A0A0S4IU28_BODSA</name>
<dbReference type="PANTHER" id="PTHR31630:SF6">
    <property type="entry name" value="PHYTANOYL-COA DIOXYGENASE-RELATED"/>
    <property type="match status" value="1"/>
</dbReference>
<dbReference type="EMBL" id="CYKH01000450">
    <property type="protein sequence ID" value="CUF92225.1"/>
    <property type="molecule type" value="Genomic_DNA"/>
</dbReference>
<dbReference type="Proteomes" id="UP000051952">
    <property type="component" value="Unassembled WGS sequence"/>
</dbReference>
<keyword evidence="1" id="KW-0560">Oxidoreductase</keyword>
<dbReference type="VEuPathDB" id="TriTrypDB:BSAL_67245"/>
<sequence>MKRHINVIPAELLTSVSVDASSLQTDEGATAFAEVMDTFGFAVITNVLTEEEAAVAEALFDEDLFSIVDLPDDEKLKQTCFQPKSGGKSYAKRWPSDMFPLGRANPAFASDYGLPQGKCAWKCRTNPNVHRVFEVMFGGCKDLCVGMDNIFFDNSRENHTIPDADREEDLWPHADQSLHADGGDKPCYQGILYLWPSNEYSSTTVVWPGSHKDAYVKMMAERAYGHHYCRLPPQYHEDFANGAVRVVIPRGGMILWNSKLLHQGWNIGPRLAVPICMEPKERRAEGVIDRKRLAVEKGVPTTHWASLGLIHGCVTERPGGSKKFPLCAKAQEWIMASGDIDLAIAELL</sequence>
<dbReference type="PANTHER" id="PTHR31630">
    <property type="entry name" value="PHYTANOYL-COA DIOXYGENASE-RELATED-RELATED"/>
    <property type="match status" value="1"/>
</dbReference>
<gene>
    <name evidence="1" type="ORF">BSAL_67245</name>
</gene>
<reference evidence="2" key="1">
    <citation type="submission" date="2015-09" db="EMBL/GenBank/DDBJ databases">
        <authorList>
            <consortium name="Pathogen Informatics"/>
        </authorList>
    </citation>
    <scope>NUCLEOTIDE SEQUENCE [LARGE SCALE GENOMIC DNA]</scope>
    <source>
        <strain evidence="2">Lake Konstanz</strain>
    </source>
</reference>
<keyword evidence="2" id="KW-1185">Reference proteome</keyword>
<evidence type="ECO:0000313" key="2">
    <source>
        <dbReference type="Proteomes" id="UP000051952"/>
    </source>
</evidence>
<dbReference type="OMA" id="DSIMFNR"/>
<proteinExistence type="predicted"/>
<dbReference type="SUPFAM" id="SSF51197">
    <property type="entry name" value="Clavaminate synthase-like"/>
    <property type="match status" value="1"/>
</dbReference>
<dbReference type="AlphaFoldDB" id="A0A0S4IU28"/>
<keyword evidence="1" id="KW-0223">Dioxygenase</keyword>
<evidence type="ECO:0000313" key="1">
    <source>
        <dbReference type="EMBL" id="CUF92225.1"/>
    </source>
</evidence>
<dbReference type="OrthoDB" id="443875at2759"/>